<feature type="active site" description="Nucleophile" evidence="2">
    <location>
        <position position="55"/>
    </location>
</feature>
<feature type="short sequence motif" description="GXSXG" evidence="2">
    <location>
        <begin position="53"/>
        <end position="57"/>
    </location>
</feature>
<accession>A0A1I7I1K7</accession>
<evidence type="ECO:0000256" key="2">
    <source>
        <dbReference type="PROSITE-ProRule" id="PRU01161"/>
    </source>
</evidence>
<dbReference type="PANTHER" id="PTHR46394">
    <property type="entry name" value="ANNEXIN"/>
    <property type="match status" value="1"/>
</dbReference>
<feature type="domain" description="PNPLA" evidence="4">
    <location>
        <begin position="23"/>
        <end position="473"/>
    </location>
</feature>
<keyword evidence="3" id="KW-1133">Transmembrane helix</keyword>
<dbReference type="EMBL" id="FPBZ01000013">
    <property type="protein sequence ID" value="SFU66839.1"/>
    <property type="molecule type" value="Genomic_DNA"/>
</dbReference>
<dbReference type="InterPro" id="IPR002641">
    <property type="entry name" value="PNPLA_dom"/>
</dbReference>
<keyword evidence="2" id="KW-0378">Hydrolase</keyword>
<name>A0A1I7I1K7_9PROT</name>
<proteinExistence type="predicted"/>
<reference evidence="5 6" key="1">
    <citation type="submission" date="2016-10" db="EMBL/GenBank/DDBJ databases">
        <authorList>
            <person name="de Groot N.N."/>
        </authorList>
    </citation>
    <scope>NUCLEOTIDE SEQUENCE [LARGE SCALE GENOMIC DNA]</scope>
    <source>
        <strain evidence="5 6">Nl14</strain>
    </source>
</reference>
<evidence type="ECO:0000313" key="5">
    <source>
        <dbReference type="EMBL" id="SFU66839.1"/>
    </source>
</evidence>
<feature type="transmembrane region" description="Helical" evidence="3">
    <location>
        <begin position="179"/>
        <end position="200"/>
    </location>
</feature>
<dbReference type="SUPFAM" id="SSF52151">
    <property type="entry name" value="FabD/lysophospholipase-like"/>
    <property type="match status" value="1"/>
</dbReference>
<dbReference type="OrthoDB" id="9770965at2"/>
<evidence type="ECO:0000256" key="1">
    <source>
        <dbReference type="ARBA" id="ARBA00023098"/>
    </source>
</evidence>
<protein>
    <submittedName>
        <fullName evidence="5">Patatin-like phospholipase</fullName>
    </submittedName>
</protein>
<dbReference type="GO" id="GO:0016042">
    <property type="term" value="P:lipid catabolic process"/>
    <property type="evidence" value="ECO:0007669"/>
    <property type="project" value="UniProtKB-UniRule"/>
</dbReference>
<dbReference type="RefSeq" id="WP_143104359.1">
    <property type="nucleotide sequence ID" value="NZ_FPBZ01000013.1"/>
</dbReference>
<evidence type="ECO:0000259" key="4">
    <source>
        <dbReference type="PROSITE" id="PS51635"/>
    </source>
</evidence>
<evidence type="ECO:0000313" key="6">
    <source>
        <dbReference type="Proteomes" id="UP000182649"/>
    </source>
</evidence>
<dbReference type="Proteomes" id="UP000182649">
    <property type="component" value="Unassembled WGS sequence"/>
</dbReference>
<dbReference type="PROSITE" id="PS51635">
    <property type="entry name" value="PNPLA"/>
    <property type="match status" value="1"/>
</dbReference>
<keyword evidence="1 2" id="KW-0443">Lipid metabolism</keyword>
<keyword evidence="2" id="KW-0442">Lipid degradation</keyword>
<feature type="short sequence motif" description="DGA/G" evidence="2">
    <location>
        <begin position="460"/>
        <end position="462"/>
    </location>
</feature>
<dbReference type="AlphaFoldDB" id="A0A1I7I1K7"/>
<evidence type="ECO:0000256" key="3">
    <source>
        <dbReference type="SAM" id="Phobius"/>
    </source>
</evidence>
<dbReference type="InterPro" id="IPR016035">
    <property type="entry name" value="Acyl_Trfase/lysoPLipase"/>
</dbReference>
<sequence>MVEQATEQGQSVGASYEENYCDIVMKGGVTSGIVYPQAITELAKHYRLKNIGGTSAGAIAACLAAAAEYRRSNTGSFEGYEKIAALAAELQGQPEGVPEKKFSTLFALFQPSEKTAPFFKILKSTLNHETGKGRLFGALKGASLAYWPVAITVFITGLLIAGIFLAFVQSLSSCLALGAWLISVPFALGFVLFAIAYPIIGFSAKDWKIEFALSAAVLVLAAYFAPPVMCAIALMPAVGLGALLAGIHIALRIYSLLLDMANDEKQGFGLCTGMPPDKNTNVAKEYEGYEALTPWLDRKIREISGKPEADGPLTFGDLWGAKGFPPRWLEEDFKDVDETRKKSINLQLVTTNLTHGRPYILPFDDQLARIFFRRDELEPFFPEYILNYLLENSKEYKPADGYPQGKKAIRELPAAKDLPVLFGARLSLSFPGLLSAIPLYAIDEEPKKSKRKLERCWFSDGGISSNFPIHFFDGFLPIWPTFGFTLEETLKHSPNRKVGMPSTYEEGREESWTRFHDKKDLDRLTGFFGAIFNAARNWNDNTLTRMPGVRERVVHIYLDSKKEGGLNLNMPKKTIKQLVGRGKRAANEIVRRYVNKSFPGNGVMMDFENHAWVRLNTFVDMFSAHIPELKRALDKKQRRVDYHKLIHTAGARVKGQYPLTDPKDIARLIKFINVLSSLPNKFKDGTIVQDTVRPVPKGALRGRPLL</sequence>
<keyword evidence="3" id="KW-0472">Membrane</keyword>
<keyword evidence="3" id="KW-0812">Transmembrane</keyword>
<organism evidence="5 6">
    <name type="scientific">Nitrosospira multiformis</name>
    <dbReference type="NCBI Taxonomy" id="1231"/>
    <lineage>
        <taxon>Bacteria</taxon>
        <taxon>Pseudomonadati</taxon>
        <taxon>Pseudomonadota</taxon>
        <taxon>Betaproteobacteria</taxon>
        <taxon>Nitrosomonadales</taxon>
        <taxon>Nitrosomonadaceae</taxon>
        <taxon>Nitrosospira</taxon>
    </lineage>
</organism>
<feature type="active site" description="Proton acceptor" evidence="2">
    <location>
        <position position="460"/>
    </location>
</feature>
<dbReference type="PANTHER" id="PTHR46394:SF1">
    <property type="entry name" value="PNPLA DOMAIN-CONTAINING PROTEIN"/>
    <property type="match status" value="1"/>
</dbReference>
<comment type="caution">
    <text evidence="2">Lacks conserved residue(s) required for the propagation of feature annotation.</text>
</comment>
<gene>
    <name evidence="5" type="ORF">SAMN05216417_11391</name>
</gene>
<dbReference type="InterPro" id="IPR052580">
    <property type="entry name" value="Lipid_Hydrolase"/>
</dbReference>
<feature type="transmembrane region" description="Helical" evidence="3">
    <location>
        <begin position="144"/>
        <end position="167"/>
    </location>
</feature>
<dbReference type="Gene3D" id="3.40.1090.10">
    <property type="entry name" value="Cytosolic phospholipase A2 catalytic domain"/>
    <property type="match status" value="2"/>
</dbReference>
<dbReference type="GO" id="GO:0016787">
    <property type="term" value="F:hydrolase activity"/>
    <property type="evidence" value="ECO:0007669"/>
    <property type="project" value="UniProtKB-UniRule"/>
</dbReference>